<proteinExistence type="predicted"/>
<feature type="region of interest" description="Disordered" evidence="1">
    <location>
        <begin position="33"/>
        <end position="55"/>
    </location>
</feature>
<reference evidence="2 3" key="1">
    <citation type="submission" date="2019-03" db="EMBL/GenBank/DDBJ databases">
        <title>Lake Tanganyika Metagenome-Assembled Genomes (MAGs).</title>
        <authorList>
            <person name="Tran P."/>
        </authorList>
    </citation>
    <scope>NUCLEOTIDE SEQUENCE [LARGE SCALE GENOMIC DNA]</scope>
    <source>
        <strain evidence="2">K_DeepCast_65m_m2_236</strain>
    </source>
</reference>
<sequence>MSTGATQESKGSVVVRVNTDLSGLVQQQQAAASGVQKAAASQEAKKPASGGSAAATAEIRAAVASENKAAGRSEAIGGDTAAALATALRNQIKANPNAALG</sequence>
<evidence type="ECO:0000313" key="2">
    <source>
        <dbReference type="EMBL" id="MBM3276406.1"/>
    </source>
</evidence>
<organism evidence="2 3">
    <name type="scientific">Candidatus Tanganyikabacteria bacterium</name>
    <dbReference type="NCBI Taxonomy" id="2961651"/>
    <lineage>
        <taxon>Bacteria</taxon>
        <taxon>Bacillati</taxon>
        <taxon>Candidatus Sericytochromatia</taxon>
        <taxon>Candidatus Tanganyikabacteria</taxon>
    </lineage>
</organism>
<feature type="non-terminal residue" evidence="2">
    <location>
        <position position="101"/>
    </location>
</feature>
<dbReference type="Proteomes" id="UP000703893">
    <property type="component" value="Unassembled WGS sequence"/>
</dbReference>
<protein>
    <submittedName>
        <fullName evidence="2">Uncharacterized protein</fullName>
    </submittedName>
</protein>
<comment type="caution">
    <text evidence="2">The sequence shown here is derived from an EMBL/GenBank/DDBJ whole genome shotgun (WGS) entry which is preliminary data.</text>
</comment>
<accession>A0A937XA65</accession>
<name>A0A937XA65_9BACT</name>
<gene>
    <name evidence="2" type="ORF">FJZ00_14725</name>
</gene>
<dbReference type="EMBL" id="VGJX01001010">
    <property type="protein sequence ID" value="MBM3276406.1"/>
    <property type="molecule type" value="Genomic_DNA"/>
</dbReference>
<evidence type="ECO:0000313" key="3">
    <source>
        <dbReference type="Proteomes" id="UP000703893"/>
    </source>
</evidence>
<dbReference type="AlphaFoldDB" id="A0A937XA65"/>
<evidence type="ECO:0000256" key="1">
    <source>
        <dbReference type="SAM" id="MobiDB-lite"/>
    </source>
</evidence>